<keyword evidence="2" id="KW-1185">Reference proteome</keyword>
<dbReference type="AlphaFoldDB" id="A0A366H664"/>
<name>A0A366H664_9BACT</name>
<evidence type="ECO:0000313" key="2">
    <source>
        <dbReference type="Proteomes" id="UP000253426"/>
    </source>
</evidence>
<accession>A0A366H664</accession>
<protein>
    <submittedName>
        <fullName evidence="1">Uncharacterized protein</fullName>
    </submittedName>
</protein>
<gene>
    <name evidence="1" type="ORF">DES53_11592</name>
</gene>
<evidence type="ECO:0000313" key="1">
    <source>
        <dbReference type="EMBL" id="RBP36951.1"/>
    </source>
</evidence>
<proteinExistence type="predicted"/>
<dbReference type="Proteomes" id="UP000253426">
    <property type="component" value="Unassembled WGS sequence"/>
</dbReference>
<reference evidence="1 2" key="1">
    <citation type="submission" date="2018-06" db="EMBL/GenBank/DDBJ databases">
        <title>Genomic Encyclopedia of Type Strains, Phase IV (KMG-IV): sequencing the most valuable type-strain genomes for metagenomic binning, comparative biology and taxonomic classification.</title>
        <authorList>
            <person name="Goeker M."/>
        </authorList>
    </citation>
    <scope>NUCLEOTIDE SEQUENCE [LARGE SCALE GENOMIC DNA]</scope>
    <source>
        <strain evidence="1 2">DSM 25532</strain>
    </source>
</reference>
<sequence>MSRRAKLALLSFVLVLLGVLVGYVCYIASVENPLRIRLVGVGMEMLNKEPYSKSTYMIPFYFEVENTASCPVHLEYMWLYAQRHELAAGEPFPPPLPGRDKVMVEFKMWANTETMLAAATSDGAHIIPAHGTSRFELKVRPSYARRMDLDSMEFEYHWSDRWRLLGYRLSIWSAKKLPQDFPRFYFVQPLKVGSAGVEFTRVASPHAP</sequence>
<comment type="caution">
    <text evidence="1">The sequence shown here is derived from an EMBL/GenBank/DDBJ whole genome shotgun (WGS) entry which is preliminary data.</text>
</comment>
<dbReference type="EMBL" id="QNRR01000015">
    <property type="protein sequence ID" value="RBP36951.1"/>
    <property type="molecule type" value="Genomic_DNA"/>
</dbReference>
<organism evidence="1 2">
    <name type="scientific">Roseimicrobium gellanilyticum</name>
    <dbReference type="NCBI Taxonomy" id="748857"/>
    <lineage>
        <taxon>Bacteria</taxon>
        <taxon>Pseudomonadati</taxon>
        <taxon>Verrucomicrobiota</taxon>
        <taxon>Verrucomicrobiia</taxon>
        <taxon>Verrucomicrobiales</taxon>
        <taxon>Verrucomicrobiaceae</taxon>
        <taxon>Roseimicrobium</taxon>
    </lineage>
</organism>
<dbReference type="RefSeq" id="WP_113961726.1">
    <property type="nucleotide sequence ID" value="NZ_QNRR01000015.1"/>
</dbReference>